<dbReference type="SUPFAM" id="SSF109854">
    <property type="entry name" value="DinB/YfiT-like putative metalloenzymes"/>
    <property type="match status" value="1"/>
</dbReference>
<evidence type="ECO:0000313" key="2">
    <source>
        <dbReference type="EMBL" id="TWU34362.1"/>
    </source>
</evidence>
<dbReference type="Pfam" id="PF12867">
    <property type="entry name" value="DinB_2"/>
    <property type="match status" value="1"/>
</dbReference>
<dbReference type="RefSeq" id="WP_146528757.1">
    <property type="nucleotide sequence ID" value="NZ_SJPV01000008.1"/>
</dbReference>
<organism evidence="2 3">
    <name type="scientific">Novipirellula artificiosorum</name>
    <dbReference type="NCBI Taxonomy" id="2528016"/>
    <lineage>
        <taxon>Bacteria</taxon>
        <taxon>Pseudomonadati</taxon>
        <taxon>Planctomycetota</taxon>
        <taxon>Planctomycetia</taxon>
        <taxon>Pirellulales</taxon>
        <taxon>Pirellulaceae</taxon>
        <taxon>Novipirellula</taxon>
    </lineage>
</organism>
<dbReference type="EMBL" id="SJPV01000008">
    <property type="protein sequence ID" value="TWU34362.1"/>
    <property type="molecule type" value="Genomic_DNA"/>
</dbReference>
<evidence type="ECO:0000313" key="3">
    <source>
        <dbReference type="Proteomes" id="UP000319143"/>
    </source>
</evidence>
<proteinExistence type="predicted"/>
<feature type="domain" description="DinB-like" evidence="1">
    <location>
        <begin position="44"/>
        <end position="168"/>
    </location>
</feature>
<dbReference type="InterPro" id="IPR024775">
    <property type="entry name" value="DinB-like"/>
</dbReference>
<sequence>MNRIVGRRPAPSETPSEYQQALIAKLDGDCVLQLLESQLFTLCELASNVCPEQVDKIHAPYGWTIRQVVEHCADAERVFGYRILRFAAGDTTPLAGWDENTYADRRFGLGNFGHLVSEMGSLRQANLLLLRRITPKAWNSSGTADNQTVSVRGLAWLAAAHLDHHMRIVAKRCEVELPTRPIDAH</sequence>
<comment type="caution">
    <text evidence="2">The sequence shown here is derived from an EMBL/GenBank/DDBJ whole genome shotgun (WGS) entry which is preliminary data.</text>
</comment>
<accession>A0A5C6DC23</accession>
<dbReference type="InterPro" id="IPR034660">
    <property type="entry name" value="DinB/YfiT-like"/>
</dbReference>
<name>A0A5C6DC23_9BACT</name>
<dbReference type="OrthoDB" id="9793216at2"/>
<dbReference type="Gene3D" id="1.20.120.450">
    <property type="entry name" value="dinb family like domain"/>
    <property type="match status" value="1"/>
</dbReference>
<evidence type="ECO:0000259" key="1">
    <source>
        <dbReference type="Pfam" id="PF12867"/>
    </source>
</evidence>
<gene>
    <name evidence="2" type="ORF">Poly41_45090</name>
</gene>
<dbReference type="AlphaFoldDB" id="A0A5C6DC23"/>
<dbReference type="Proteomes" id="UP000319143">
    <property type="component" value="Unassembled WGS sequence"/>
</dbReference>
<protein>
    <submittedName>
        <fullName evidence="2">DinB superfamily protein</fullName>
    </submittedName>
</protein>
<reference evidence="2 3" key="1">
    <citation type="submission" date="2019-02" db="EMBL/GenBank/DDBJ databases">
        <title>Deep-cultivation of Planctomycetes and their phenomic and genomic characterization uncovers novel biology.</title>
        <authorList>
            <person name="Wiegand S."/>
            <person name="Jogler M."/>
            <person name="Boedeker C."/>
            <person name="Pinto D."/>
            <person name="Vollmers J."/>
            <person name="Rivas-Marin E."/>
            <person name="Kohn T."/>
            <person name="Peeters S.H."/>
            <person name="Heuer A."/>
            <person name="Rast P."/>
            <person name="Oberbeckmann S."/>
            <person name="Bunk B."/>
            <person name="Jeske O."/>
            <person name="Meyerdierks A."/>
            <person name="Storesund J.E."/>
            <person name="Kallscheuer N."/>
            <person name="Luecker S."/>
            <person name="Lage O.M."/>
            <person name="Pohl T."/>
            <person name="Merkel B.J."/>
            <person name="Hornburger P."/>
            <person name="Mueller R.-W."/>
            <person name="Bruemmer F."/>
            <person name="Labrenz M."/>
            <person name="Spormann A.M."/>
            <person name="Op Den Camp H."/>
            <person name="Overmann J."/>
            <person name="Amann R."/>
            <person name="Jetten M.S.M."/>
            <person name="Mascher T."/>
            <person name="Medema M.H."/>
            <person name="Devos D.P."/>
            <person name="Kaster A.-K."/>
            <person name="Ovreas L."/>
            <person name="Rohde M."/>
            <person name="Galperin M.Y."/>
            <person name="Jogler C."/>
        </authorList>
    </citation>
    <scope>NUCLEOTIDE SEQUENCE [LARGE SCALE GENOMIC DNA]</scope>
    <source>
        <strain evidence="2 3">Poly41</strain>
    </source>
</reference>
<keyword evidence="3" id="KW-1185">Reference proteome</keyword>